<organism evidence="2 3">
    <name type="scientific">Endozoicomonas elysicola</name>
    <dbReference type="NCBI Taxonomy" id="305900"/>
    <lineage>
        <taxon>Bacteria</taxon>
        <taxon>Pseudomonadati</taxon>
        <taxon>Pseudomonadota</taxon>
        <taxon>Gammaproteobacteria</taxon>
        <taxon>Oceanospirillales</taxon>
        <taxon>Endozoicomonadaceae</taxon>
        <taxon>Endozoicomonas</taxon>
    </lineage>
</organism>
<evidence type="ECO:0000313" key="2">
    <source>
        <dbReference type="EMBL" id="KEI70576.1"/>
    </source>
</evidence>
<sequence>MQKKIPTNLITGFLGSGKTTAILHLLKQKPENETWAVLVNEFGEIGIDGALLQGSSARNDVVVREVPGGCMCCVAGLPMQIGLNMLIARSKPDRLLIEPTGLGHPQEIINTLQGEYYQEILSLEASICLVDPRNLDDARHLENDNFRDQIHLADVLVANKTDLSCEDDRKHFELFADQLPQPKPVTAWVKQGELSVEWLNLPHSDRVAVNPKAHHAHKSPHQDPTEPVELKLPEGQLFLRKENKGQNHFSCGWLFSESASFSFDRLFSLIHAQTAQRLKAVAKTDQGVRGFNMQDGVVSIIEIEESPDSRLEIISNAPMDWDEFEAQLQNTIIYQPAA</sequence>
<reference evidence="2 3" key="1">
    <citation type="submission" date="2014-06" db="EMBL/GenBank/DDBJ databases">
        <title>Whole Genome Sequences of Three Symbiotic Endozoicomonas Bacteria.</title>
        <authorList>
            <person name="Neave M.J."/>
            <person name="Apprill A."/>
            <person name="Voolstra C.R."/>
        </authorList>
    </citation>
    <scope>NUCLEOTIDE SEQUENCE [LARGE SCALE GENOMIC DNA]</scope>
    <source>
        <strain evidence="2 3">DSM 22380</strain>
    </source>
</reference>
<protein>
    <submittedName>
        <fullName evidence="2">GTPase</fullName>
    </submittedName>
</protein>
<dbReference type="SUPFAM" id="SSF52540">
    <property type="entry name" value="P-loop containing nucleoside triphosphate hydrolases"/>
    <property type="match status" value="1"/>
</dbReference>
<dbReference type="AlphaFoldDB" id="A0A081K8V0"/>
<dbReference type="CDD" id="cd03112">
    <property type="entry name" value="CobW-like"/>
    <property type="match status" value="1"/>
</dbReference>
<accession>A0A081K8V0</accession>
<keyword evidence="3" id="KW-1185">Reference proteome</keyword>
<dbReference type="Proteomes" id="UP000027997">
    <property type="component" value="Unassembled WGS sequence"/>
</dbReference>
<dbReference type="InterPro" id="IPR003495">
    <property type="entry name" value="CobW/HypB/UreG_nucleotide-bd"/>
</dbReference>
<dbReference type="PANTHER" id="PTHR13748:SF46">
    <property type="entry name" value="ZINC CHAPERONE YEIR"/>
    <property type="match status" value="1"/>
</dbReference>
<dbReference type="EMBL" id="JOJP01000001">
    <property type="protein sequence ID" value="KEI70576.1"/>
    <property type="molecule type" value="Genomic_DNA"/>
</dbReference>
<dbReference type="Pfam" id="PF02492">
    <property type="entry name" value="cobW"/>
    <property type="match status" value="1"/>
</dbReference>
<dbReference type="STRING" id="305900.GV64_07335"/>
<dbReference type="Gene3D" id="3.40.50.300">
    <property type="entry name" value="P-loop containing nucleotide triphosphate hydrolases"/>
    <property type="match status" value="1"/>
</dbReference>
<dbReference type="PANTHER" id="PTHR13748">
    <property type="entry name" value="COBW-RELATED"/>
    <property type="match status" value="1"/>
</dbReference>
<dbReference type="eggNOG" id="COG0523">
    <property type="taxonomic scope" value="Bacteria"/>
</dbReference>
<dbReference type="GO" id="GO:0005737">
    <property type="term" value="C:cytoplasm"/>
    <property type="evidence" value="ECO:0007669"/>
    <property type="project" value="TreeGrafter"/>
</dbReference>
<dbReference type="RefSeq" id="WP_020580834.1">
    <property type="nucleotide sequence ID" value="NZ_JOJP01000001.1"/>
</dbReference>
<proteinExistence type="predicted"/>
<dbReference type="InterPro" id="IPR051316">
    <property type="entry name" value="Zinc-reg_GTPase_activator"/>
</dbReference>
<name>A0A081K8V0_9GAMM</name>
<dbReference type="InterPro" id="IPR027417">
    <property type="entry name" value="P-loop_NTPase"/>
</dbReference>
<comment type="caution">
    <text evidence="2">The sequence shown here is derived from an EMBL/GenBank/DDBJ whole genome shotgun (WGS) entry which is preliminary data.</text>
</comment>
<gene>
    <name evidence="2" type="ORF">GV64_07335</name>
</gene>
<evidence type="ECO:0000313" key="3">
    <source>
        <dbReference type="Proteomes" id="UP000027997"/>
    </source>
</evidence>
<evidence type="ECO:0000259" key="1">
    <source>
        <dbReference type="Pfam" id="PF02492"/>
    </source>
</evidence>
<feature type="domain" description="CobW/HypB/UreG nucleotide-binding" evidence="1">
    <location>
        <begin position="6"/>
        <end position="181"/>
    </location>
</feature>